<dbReference type="HOGENOM" id="CLU_009154_1_1_7"/>
<evidence type="ECO:0000313" key="4">
    <source>
        <dbReference type="Proteomes" id="UP000019140"/>
    </source>
</evidence>
<feature type="domain" description="Pyruvate dehydrogenase E1 component middle" evidence="1">
    <location>
        <begin position="190"/>
        <end position="408"/>
    </location>
</feature>
<dbReference type="SUPFAM" id="SSF52518">
    <property type="entry name" value="Thiamin diphosphate-binding fold (THDP-binding)"/>
    <property type="match status" value="2"/>
</dbReference>
<feature type="domain" description="Transketolase-like C-terminal" evidence="2">
    <location>
        <begin position="423"/>
        <end position="557"/>
    </location>
</feature>
<dbReference type="InterPro" id="IPR051157">
    <property type="entry name" value="PDH/Transketolase"/>
</dbReference>
<dbReference type="AlphaFoldDB" id="W4M503"/>
<reference evidence="3 4" key="1">
    <citation type="journal article" date="2014" name="Nature">
        <title>An environmental bacterial taxon with a large and distinct metabolic repertoire.</title>
        <authorList>
            <person name="Wilson M.C."/>
            <person name="Mori T."/>
            <person name="Ruckert C."/>
            <person name="Uria A.R."/>
            <person name="Helf M.J."/>
            <person name="Takada K."/>
            <person name="Gernert C."/>
            <person name="Steffens U.A."/>
            <person name="Heycke N."/>
            <person name="Schmitt S."/>
            <person name="Rinke C."/>
            <person name="Helfrich E.J."/>
            <person name="Brachmann A.O."/>
            <person name="Gurgui C."/>
            <person name="Wakimoto T."/>
            <person name="Kracht M."/>
            <person name="Crusemann M."/>
            <person name="Hentschel U."/>
            <person name="Abe I."/>
            <person name="Matsunaga S."/>
            <person name="Kalinowski J."/>
            <person name="Takeyama H."/>
            <person name="Piel J."/>
        </authorList>
    </citation>
    <scope>NUCLEOTIDE SEQUENCE [LARGE SCALE GENOMIC DNA]</scope>
    <source>
        <strain evidence="4">TSY2</strain>
    </source>
</reference>
<dbReference type="InterPro" id="IPR009014">
    <property type="entry name" value="Transketo_C/PFOR_II"/>
</dbReference>
<keyword evidence="4" id="KW-1185">Reference proteome</keyword>
<accession>W4M503</accession>
<dbReference type="Gene3D" id="3.40.50.970">
    <property type="match status" value="2"/>
</dbReference>
<evidence type="ECO:0000259" key="1">
    <source>
        <dbReference type="Pfam" id="PF17831"/>
    </source>
</evidence>
<dbReference type="InterPro" id="IPR055152">
    <property type="entry name" value="Transketolase-like_C_2"/>
</dbReference>
<protein>
    <submittedName>
        <fullName evidence="3">Uncharacterized protein</fullName>
    </submittedName>
</protein>
<dbReference type="PANTHER" id="PTHR43825:SF3">
    <property type="entry name" value="PYRUVATE DEHYDROGENASE E1 COMPONENT"/>
    <property type="match status" value="1"/>
</dbReference>
<sequence length="599" mass="66558">MIKVIWGSGWDSLLARDHRGVLQKRMEEAVDGDYQYLSVSPGDVQRELWVENNPELKALMNTLTDEEVRLIKRGGQDHKKINAAYHKALQAKGRPTVILIKSVKGYGLVKGQGRNTAHQKKQLSSEERLELAQACNIPLGTTAIEAAEFYRPTDDSPEMQYLKAHRENLGGYLPTRDVYCEALPPPPLSTFAEFFKGSERSVSTTMAVVRMLSVLMKDPGIGRYMVPIVPDEARTFGLDGLFREAGIYSPEGQRYTPVDGGSLLPYREAEDGQILQEGICETGAMASFLAAGTAYAVHGVPTIPFYMFYSIFGFQRVGDMIGACGDMMCRGFLLGGTAGRTTLNGEGLQHQDGHSQVVANTVPNLKSYDPAFAYELAIIVREGIRRMYQEQEHIFYYLTIYNENYPMPAVESPEQVEAGVLSGLYCYRRSELEQAEAKVHLFGSGSVLQQALQAQAYLAECNIAADVWSATSYNELYRDAMACERWNRLHPTAEPRVPYVQRCLDGEDGVFVAVSDYMKALPNSIAPWMPGRYIVLGTDGYGLSEARPELRAYFEIDPAHIAVAAMYALAQDGQIKFERVEEALARLGIDANKIDPAQQ</sequence>
<dbReference type="InterPro" id="IPR029061">
    <property type="entry name" value="THDP-binding"/>
</dbReference>
<evidence type="ECO:0000259" key="2">
    <source>
        <dbReference type="Pfam" id="PF22613"/>
    </source>
</evidence>
<dbReference type="PANTHER" id="PTHR43825">
    <property type="entry name" value="PYRUVATE DEHYDROGENASE E1 COMPONENT"/>
    <property type="match status" value="1"/>
</dbReference>
<comment type="caution">
    <text evidence="3">The sequence shown here is derived from an EMBL/GenBank/DDBJ whole genome shotgun (WGS) entry which is preliminary data.</text>
</comment>
<dbReference type="Proteomes" id="UP000019140">
    <property type="component" value="Unassembled WGS sequence"/>
</dbReference>
<dbReference type="PATRIC" id="fig|1429439.4.peg.4074"/>
<dbReference type="Gene3D" id="3.40.50.920">
    <property type="match status" value="1"/>
</dbReference>
<name>W4M503_9BACT</name>
<gene>
    <name evidence="3" type="ORF">ETSY2_23985</name>
</gene>
<proteinExistence type="predicted"/>
<dbReference type="InterPro" id="IPR041621">
    <property type="entry name" value="PDH_E1_M"/>
</dbReference>
<organism evidence="3 4">
    <name type="scientific">Candidatus Entotheonella gemina</name>
    <dbReference type="NCBI Taxonomy" id="1429439"/>
    <lineage>
        <taxon>Bacteria</taxon>
        <taxon>Pseudomonadati</taxon>
        <taxon>Nitrospinota/Tectimicrobiota group</taxon>
        <taxon>Candidatus Tectimicrobiota</taxon>
        <taxon>Candidatus Entotheonellia</taxon>
        <taxon>Candidatus Entotheonellales</taxon>
        <taxon>Candidatus Entotheonellaceae</taxon>
        <taxon>Candidatus Entotheonella</taxon>
    </lineage>
</organism>
<dbReference type="SUPFAM" id="SSF52922">
    <property type="entry name" value="TK C-terminal domain-like"/>
    <property type="match status" value="1"/>
</dbReference>
<dbReference type="EMBL" id="AZHX01000997">
    <property type="protein sequence ID" value="ETX05270.1"/>
    <property type="molecule type" value="Genomic_DNA"/>
</dbReference>
<dbReference type="Pfam" id="PF17831">
    <property type="entry name" value="PDH_E1_M"/>
    <property type="match status" value="1"/>
</dbReference>
<evidence type="ECO:0000313" key="3">
    <source>
        <dbReference type="EMBL" id="ETX05270.1"/>
    </source>
</evidence>
<dbReference type="Pfam" id="PF22613">
    <property type="entry name" value="Transketolase_C_1"/>
    <property type="match status" value="1"/>
</dbReference>